<keyword evidence="1" id="KW-1133">Transmembrane helix</keyword>
<keyword evidence="1" id="KW-0472">Membrane</keyword>
<accession>A0A182QY83</accession>
<keyword evidence="3" id="KW-1185">Reference proteome</keyword>
<dbReference type="AlphaFoldDB" id="A0A182QY83"/>
<protein>
    <submittedName>
        <fullName evidence="2">Uncharacterized protein</fullName>
    </submittedName>
</protein>
<sequence length="286" mass="29487">MVVVVVVVVVVFSQPRLRTFVLVPAPLVLVGVVAEDASVALVLPPTTPVDSSVEPIDVWRSVARGGVGGDALGSFRAVPGLPTAGTDWADCSRDNESQFFTLLVRESRLARAGCGDAVCGGGTGGGGGNRADDFLPPAGDVGGGAAPPPAFTTGIEEDRSRSSDGVSLLVRQLRAELARYRLPALLLAVLLGVVVVVVVVMVRTRLLLVEPGADGGGGACWNDDDSCPNEPVSADFTYKLPVLFVRLLFDGGPDETTLVEAARCVGEGVAEKLRPVGGFVGNWGGE</sequence>
<proteinExistence type="predicted"/>
<reference evidence="2" key="2">
    <citation type="submission" date="2020-05" db="UniProtKB">
        <authorList>
            <consortium name="EnsemblMetazoa"/>
        </authorList>
    </citation>
    <scope>IDENTIFICATION</scope>
    <source>
        <strain evidence="2">FAR1</strain>
    </source>
</reference>
<feature type="transmembrane region" description="Helical" evidence="1">
    <location>
        <begin position="182"/>
        <end position="202"/>
    </location>
</feature>
<evidence type="ECO:0000313" key="2">
    <source>
        <dbReference type="EnsemblMetazoa" id="AFAF019273-PA"/>
    </source>
</evidence>
<keyword evidence="1" id="KW-0812">Transmembrane</keyword>
<evidence type="ECO:0000313" key="3">
    <source>
        <dbReference type="Proteomes" id="UP000075886"/>
    </source>
</evidence>
<organism evidence="2 3">
    <name type="scientific">Anopheles farauti</name>
    <dbReference type="NCBI Taxonomy" id="69004"/>
    <lineage>
        <taxon>Eukaryota</taxon>
        <taxon>Metazoa</taxon>
        <taxon>Ecdysozoa</taxon>
        <taxon>Arthropoda</taxon>
        <taxon>Hexapoda</taxon>
        <taxon>Insecta</taxon>
        <taxon>Pterygota</taxon>
        <taxon>Neoptera</taxon>
        <taxon>Endopterygota</taxon>
        <taxon>Diptera</taxon>
        <taxon>Nematocera</taxon>
        <taxon>Culicoidea</taxon>
        <taxon>Culicidae</taxon>
        <taxon>Anophelinae</taxon>
        <taxon>Anopheles</taxon>
    </lineage>
</organism>
<reference evidence="3" key="1">
    <citation type="submission" date="2014-01" db="EMBL/GenBank/DDBJ databases">
        <title>The Genome Sequence of Anopheles farauti FAR1 (V2).</title>
        <authorList>
            <consortium name="The Broad Institute Genomics Platform"/>
            <person name="Neafsey D.E."/>
            <person name="Besansky N."/>
            <person name="Howell P."/>
            <person name="Walton C."/>
            <person name="Young S.K."/>
            <person name="Zeng Q."/>
            <person name="Gargeya S."/>
            <person name="Fitzgerald M."/>
            <person name="Haas B."/>
            <person name="Abouelleil A."/>
            <person name="Allen A.W."/>
            <person name="Alvarado L."/>
            <person name="Arachchi H.M."/>
            <person name="Berlin A.M."/>
            <person name="Chapman S.B."/>
            <person name="Gainer-Dewar J."/>
            <person name="Goldberg J."/>
            <person name="Griggs A."/>
            <person name="Gujja S."/>
            <person name="Hansen M."/>
            <person name="Howarth C."/>
            <person name="Imamovic A."/>
            <person name="Ireland A."/>
            <person name="Larimer J."/>
            <person name="McCowan C."/>
            <person name="Murphy C."/>
            <person name="Pearson M."/>
            <person name="Poon T.W."/>
            <person name="Priest M."/>
            <person name="Roberts A."/>
            <person name="Saif S."/>
            <person name="Shea T."/>
            <person name="Sisk P."/>
            <person name="Sykes S."/>
            <person name="Wortman J."/>
            <person name="Nusbaum C."/>
            <person name="Birren B."/>
        </authorList>
    </citation>
    <scope>NUCLEOTIDE SEQUENCE [LARGE SCALE GENOMIC DNA]</scope>
    <source>
        <strain evidence="3">FAR1</strain>
    </source>
</reference>
<evidence type="ECO:0000256" key="1">
    <source>
        <dbReference type="SAM" id="Phobius"/>
    </source>
</evidence>
<dbReference type="VEuPathDB" id="VectorBase:AFAF019273"/>
<name>A0A182QY83_9DIPT</name>
<dbReference type="Proteomes" id="UP000075886">
    <property type="component" value="Unassembled WGS sequence"/>
</dbReference>
<dbReference type="EnsemblMetazoa" id="AFAF019273-RA">
    <property type="protein sequence ID" value="AFAF019273-PA"/>
    <property type="gene ID" value="AFAF019273"/>
</dbReference>
<dbReference type="EMBL" id="AXCN02001305">
    <property type="status" value="NOT_ANNOTATED_CDS"/>
    <property type="molecule type" value="Genomic_DNA"/>
</dbReference>